<evidence type="ECO:0000256" key="4">
    <source>
        <dbReference type="ARBA" id="ARBA00022597"/>
    </source>
</evidence>
<dbReference type="GO" id="GO:1901264">
    <property type="term" value="P:carbohydrate derivative transport"/>
    <property type="evidence" value="ECO:0007669"/>
    <property type="project" value="TreeGrafter"/>
</dbReference>
<keyword evidence="2" id="KW-0813">Transport</keyword>
<dbReference type="PANTHER" id="PTHR33989">
    <property type="match status" value="1"/>
</dbReference>
<evidence type="ECO:0000256" key="7">
    <source>
        <dbReference type="ARBA" id="ARBA00023136"/>
    </source>
</evidence>
<organism evidence="11 12">
    <name type="scientific">Spiroplasma alleghenense</name>
    <dbReference type="NCBI Taxonomy" id="216931"/>
    <lineage>
        <taxon>Bacteria</taxon>
        <taxon>Bacillati</taxon>
        <taxon>Mycoplasmatota</taxon>
        <taxon>Mollicutes</taxon>
        <taxon>Entomoplasmatales</taxon>
        <taxon>Spiroplasmataceae</taxon>
        <taxon>Spiroplasma</taxon>
    </lineage>
</organism>
<keyword evidence="8" id="KW-0175">Coiled coil</keyword>
<evidence type="ECO:0000256" key="2">
    <source>
        <dbReference type="ARBA" id="ARBA00022448"/>
    </source>
</evidence>
<feature type="domain" description="PTS EIIC type-3" evidence="10">
    <location>
        <begin position="31"/>
        <end position="440"/>
    </location>
</feature>
<dbReference type="GO" id="GO:0009401">
    <property type="term" value="P:phosphoenolpyruvate-dependent sugar phosphotransferase system"/>
    <property type="evidence" value="ECO:0007669"/>
    <property type="project" value="InterPro"/>
</dbReference>
<feature type="transmembrane region" description="Helical" evidence="9">
    <location>
        <begin position="252"/>
        <end position="271"/>
    </location>
</feature>
<keyword evidence="12" id="KW-1185">Reference proteome</keyword>
<proteinExistence type="predicted"/>
<feature type="transmembrane region" description="Helical" evidence="9">
    <location>
        <begin position="171"/>
        <end position="191"/>
    </location>
</feature>
<comment type="subcellular location">
    <subcellularLocation>
        <location evidence="1">Cell membrane</location>
        <topology evidence="1">Multi-pass membrane protein</topology>
    </subcellularLocation>
</comment>
<sequence>MNIEKTDKEQEIFGLETQIKDKKKELSQSWVNNNVMPGLTKFANQRHMLALRNAVVANIPLIIIGALFLIILNFPIGSGSTDLLSSILPPRLVTTFQQINRMTMGLMSFVTAFAIGSELAKSYKMDPTTGGVLTFTAFAMWVGADMLYVGLNDAGGLAGGVWAMNMANIGSKGLFVAIISGIAMYEFYRLCKKYNITIRMPSVVPKSVSNSFIILIPILIWATVVGLTRFWLGFDFINDLGKILNPIQGALTGTLPGVMLTALLITIFWMLGISGASVVGSFLRPFWTTAISANNDAFNAGLDIPYLYPEEFLQWGVWVGGSGATLGLLISALLLAKSKQIKSISKVSIIPGIFNINEPVIFGFPIMLNAFLFIPFILTPQICILVGALLMQILNVRFVATAPWTLPGPIGAILSAGVDWKAVFIPLATIGISTVCYAPFMMAYDKSLLKQELFLEGKVYNKEEHYSFLGSLSLKMKWPNKFDKTNKAKIDEVKISFDYKKITLQKQFKDKILPTNTNEKLTNKENKLKNKALQVDLQIALRNLEFEKEKALAAYRKNEKIWAVVKEQKYQNDIVKLQTEKNKFIMAESELQNKNKLKIHKKEFKNKFVEIKADFKKQKAILSTNWEKNKKDFESKIKKLDKNSPILIETKLEFSKTKLDYWTQRVELAAQLNDQKMAASEMK</sequence>
<dbReference type="AlphaFoldDB" id="A0A345Z4K0"/>
<dbReference type="PANTHER" id="PTHR33989:SF11">
    <property type="entry name" value="LICHENAN PERMEASE IIC COMPONENT"/>
    <property type="match status" value="1"/>
</dbReference>
<feature type="transmembrane region" description="Helical" evidence="9">
    <location>
        <begin position="132"/>
        <end position="151"/>
    </location>
</feature>
<keyword evidence="3" id="KW-1003">Cell membrane</keyword>
<dbReference type="Proteomes" id="UP000254792">
    <property type="component" value="Chromosome"/>
</dbReference>
<name>A0A345Z4K0_9MOLU</name>
<dbReference type="EMBL" id="CP031376">
    <property type="protein sequence ID" value="AXK51529.1"/>
    <property type="molecule type" value="Genomic_DNA"/>
</dbReference>
<feature type="transmembrane region" description="Helical" evidence="9">
    <location>
        <begin position="424"/>
        <end position="444"/>
    </location>
</feature>
<dbReference type="PROSITE" id="PS51105">
    <property type="entry name" value="PTS_EIIC_TYPE_3"/>
    <property type="match status" value="1"/>
</dbReference>
<feature type="coiled-coil region" evidence="8">
    <location>
        <begin position="518"/>
        <end position="550"/>
    </location>
</feature>
<feature type="transmembrane region" description="Helical" evidence="9">
    <location>
        <begin position="278"/>
        <end position="295"/>
    </location>
</feature>
<protein>
    <submittedName>
        <fullName evidence="11">PTS system, cellobiose-specific IIC component</fullName>
    </submittedName>
</protein>
<dbReference type="GO" id="GO:0008982">
    <property type="term" value="F:protein-N(PI)-phosphohistidine-sugar phosphotransferase activity"/>
    <property type="evidence" value="ECO:0007669"/>
    <property type="project" value="InterPro"/>
</dbReference>
<evidence type="ECO:0000313" key="11">
    <source>
        <dbReference type="EMBL" id="AXK51529.1"/>
    </source>
</evidence>
<dbReference type="KEGG" id="salx:SALLE_v1c08590"/>
<dbReference type="RefSeq" id="WP_115558424.1">
    <property type="nucleotide sequence ID" value="NZ_CP031376.1"/>
</dbReference>
<feature type="transmembrane region" description="Helical" evidence="9">
    <location>
        <begin position="398"/>
        <end position="418"/>
    </location>
</feature>
<dbReference type="OrthoDB" id="1550290at2"/>
<dbReference type="GO" id="GO:0005886">
    <property type="term" value="C:plasma membrane"/>
    <property type="evidence" value="ECO:0007669"/>
    <property type="project" value="UniProtKB-SubCell"/>
</dbReference>
<keyword evidence="7 9" id="KW-0472">Membrane</keyword>
<evidence type="ECO:0000256" key="1">
    <source>
        <dbReference type="ARBA" id="ARBA00004651"/>
    </source>
</evidence>
<dbReference type="NCBIfam" id="TIGR00410">
    <property type="entry name" value="lacE"/>
    <property type="match status" value="1"/>
</dbReference>
<dbReference type="InterPro" id="IPR051088">
    <property type="entry name" value="PTS_Sugar-EIIC/EIIB"/>
</dbReference>
<evidence type="ECO:0000256" key="6">
    <source>
        <dbReference type="ARBA" id="ARBA00022989"/>
    </source>
</evidence>
<evidence type="ECO:0000256" key="5">
    <source>
        <dbReference type="ARBA" id="ARBA00022692"/>
    </source>
</evidence>
<feature type="transmembrane region" description="Helical" evidence="9">
    <location>
        <begin position="55"/>
        <end position="76"/>
    </location>
</feature>
<gene>
    <name evidence="11" type="primary">celB</name>
    <name evidence="11" type="ORF">SALLE_v1c08590</name>
</gene>
<feature type="transmembrane region" description="Helical" evidence="9">
    <location>
        <begin position="315"/>
        <end position="335"/>
    </location>
</feature>
<dbReference type="InterPro" id="IPR004501">
    <property type="entry name" value="PTS_EIIC_3"/>
</dbReference>
<keyword evidence="5 9" id="KW-0812">Transmembrane</keyword>
<evidence type="ECO:0000313" key="12">
    <source>
        <dbReference type="Proteomes" id="UP000254792"/>
    </source>
</evidence>
<feature type="transmembrane region" description="Helical" evidence="9">
    <location>
        <begin position="102"/>
        <end position="120"/>
    </location>
</feature>
<evidence type="ECO:0000259" key="10">
    <source>
        <dbReference type="PROSITE" id="PS51105"/>
    </source>
</evidence>
<reference evidence="11 12" key="1">
    <citation type="submission" date="2018-07" db="EMBL/GenBank/DDBJ databases">
        <title>Complete genome sequence of Spiroplasma alleghenense PLHS-1 (ATCC 51752).</title>
        <authorList>
            <person name="Chou L."/>
            <person name="Lee T.-Y."/>
            <person name="Tsai Y.-M."/>
            <person name="Kuo C.-H."/>
        </authorList>
    </citation>
    <scope>NUCLEOTIDE SEQUENCE [LARGE SCALE GENOMIC DNA]</scope>
    <source>
        <strain evidence="11 12">PLHS-1</strain>
    </source>
</reference>
<feature type="transmembrane region" description="Helical" evidence="9">
    <location>
        <begin position="212"/>
        <end position="232"/>
    </location>
</feature>
<dbReference type="InterPro" id="IPR003352">
    <property type="entry name" value="PTS_EIIC"/>
</dbReference>
<evidence type="ECO:0000256" key="9">
    <source>
        <dbReference type="SAM" id="Phobius"/>
    </source>
</evidence>
<evidence type="ECO:0000256" key="3">
    <source>
        <dbReference type="ARBA" id="ARBA00022475"/>
    </source>
</evidence>
<keyword evidence="6 9" id="KW-1133">Transmembrane helix</keyword>
<dbReference type="Pfam" id="PF02378">
    <property type="entry name" value="PTS_EIIC"/>
    <property type="match status" value="1"/>
</dbReference>
<keyword evidence="4" id="KW-0762">Sugar transport</keyword>
<evidence type="ECO:0000256" key="8">
    <source>
        <dbReference type="SAM" id="Coils"/>
    </source>
</evidence>
<accession>A0A345Z4K0</accession>